<dbReference type="PANTHER" id="PTHR43163:SF6">
    <property type="entry name" value="DIPEPTIDE TRANSPORT SYSTEM PERMEASE PROTEIN DPPB-RELATED"/>
    <property type="match status" value="1"/>
</dbReference>
<dbReference type="EMBL" id="JBHUIJ010000028">
    <property type="protein sequence ID" value="MFD2239322.1"/>
    <property type="molecule type" value="Genomic_DNA"/>
</dbReference>
<dbReference type="SUPFAM" id="SSF161098">
    <property type="entry name" value="MetI-like"/>
    <property type="match status" value="1"/>
</dbReference>
<evidence type="ECO:0000256" key="4">
    <source>
        <dbReference type="ARBA" id="ARBA00022692"/>
    </source>
</evidence>
<reference evidence="10" key="1">
    <citation type="journal article" date="2019" name="Int. J. Syst. Evol. Microbiol.">
        <title>The Global Catalogue of Microorganisms (GCM) 10K type strain sequencing project: providing services to taxonomists for standard genome sequencing and annotation.</title>
        <authorList>
            <consortium name="The Broad Institute Genomics Platform"/>
            <consortium name="The Broad Institute Genome Sequencing Center for Infectious Disease"/>
            <person name="Wu L."/>
            <person name="Ma J."/>
        </authorList>
    </citation>
    <scope>NUCLEOTIDE SEQUENCE [LARGE SCALE GENOMIC DNA]</scope>
    <source>
        <strain evidence="10">ZS-35-S2</strain>
    </source>
</reference>
<dbReference type="InterPro" id="IPR035906">
    <property type="entry name" value="MetI-like_sf"/>
</dbReference>
<dbReference type="InterPro" id="IPR045621">
    <property type="entry name" value="BPD_transp_1_N"/>
</dbReference>
<accession>A0ABW5CR69</accession>
<keyword evidence="2 7" id="KW-0813">Transport</keyword>
<keyword evidence="6 7" id="KW-0472">Membrane</keyword>
<comment type="similarity">
    <text evidence="7">Belongs to the binding-protein-dependent transport system permease family.</text>
</comment>
<keyword evidence="10" id="KW-1185">Reference proteome</keyword>
<evidence type="ECO:0000313" key="10">
    <source>
        <dbReference type="Proteomes" id="UP001597371"/>
    </source>
</evidence>
<sequence length="336" mass="36290">MLLFLVRRLILVIPVIFGLLLLTFIMIRVVPTDPAAALAGENASAEQIAAIRAQFGFDQPVIVQFWTYLGQVVRGDFGISLYSNRPIGADILLRLPATLELTFVALLVAAFGGIAVGTLAAVWHNSWFDHLIRIFTVAGLALASFWLAIMLQLLFSMELGWLPLRGRLPSGMAPPAYITGLYLVDSLLTLDFRAFTTALGHLLLPALTLAFGGLATVARFTRSSLLETLQNDFVTYERAVGFPNHRIVLPYALRNSLVSPLNQIGLLFGGFISGAVVVEAIFDWPGLGSYLVGAILTADYKAILAVTLVVGLIYALVNIAVDLLQGIVDPRVGGDL</sequence>
<comment type="subcellular location">
    <subcellularLocation>
        <location evidence="1 7">Cell membrane</location>
        <topology evidence="1 7">Multi-pass membrane protein</topology>
    </subcellularLocation>
</comment>
<protein>
    <submittedName>
        <fullName evidence="9">ABC transporter permease</fullName>
    </submittedName>
</protein>
<feature type="domain" description="ABC transmembrane type-1" evidence="8">
    <location>
        <begin position="95"/>
        <end position="325"/>
    </location>
</feature>
<dbReference type="RefSeq" id="WP_209738164.1">
    <property type="nucleotide sequence ID" value="NZ_CP072611.1"/>
</dbReference>
<proteinExistence type="inferred from homology"/>
<organism evidence="9 10">
    <name type="scientific">Aureimonas populi</name>
    <dbReference type="NCBI Taxonomy" id="1701758"/>
    <lineage>
        <taxon>Bacteria</taxon>
        <taxon>Pseudomonadati</taxon>
        <taxon>Pseudomonadota</taxon>
        <taxon>Alphaproteobacteria</taxon>
        <taxon>Hyphomicrobiales</taxon>
        <taxon>Aurantimonadaceae</taxon>
        <taxon>Aureimonas</taxon>
    </lineage>
</organism>
<comment type="caution">
    <text evidence="9">The sequence shown here is derived from an EMBL/GenBank/DDBJ whole genome shotgun (WGS) entry which is preliminary data.</text>
</comment>
<dbReference type="PROSITE" id="PS50928">
    <property type="entry name" value="ABC_TM1"/>
    <property type="match status" value="1"/>
</dbReference>
<dbReference type="PANTHER" id="PTHR43163">
    <property type="entry name" value="DIPEPTIDE TRANSPORT SYSTEM PERMEASE PROTEIN DPPB-RELATED"/>
    <property type="match status" value="1"/>
</dbReference>
<evidence type="ECO:0000256" key="2">
    <source>
        <dbReference type="ARBA" id="ARBA00022448"/>
    </source>
</evidence>
<evidence type="ECO:0000256" key="6">
    <source>
        <dbReference type="ARBA" id="ARBA00023136"/>
    </source>
</evidence>
<evidence type="ECO:0000259" key="8">
    <source>
        <dbReference type="PROSITE" id="PS50928"/>
    </source>
</evidence>
<feature type="transmembrane region" description="Helical" evidence="7">
    <location>
        <begin position="302"/>
        <end position="321"/>
    </location>
</feature>
<evidence type="ECO:0000256" key="7">
    <source>
        <dbReference type="RuleBase" id="RU363032"/>
    </source>
</evidence>
<dbReference type="Pfam" id="PF00528">
    <property type="entry name" value="BPD_transp_1"/>
    <property type="match status" value="1"/>
</dbReference>
<dbReference type="Proteomes" id="UP001597371">
    <property type="component" value="Unassembled WGS sequence"/>
</dbReference>
<evidence type="ECO:0000256" key="1">
    <source>
        <dbReference type="ARBA" id="ARBA00004651"/>
    </source>
</evidence>
<keyword evidence="3" id="KW-1003">Cell membrane</keyword>
<dbReference type="InterPro" id="IPR000515">
    <property type="entry name" value="MetI-like"/>
</dbReference>
<dbReference type="Pfam" id="PF19300">
    <property type="entry name" value="BPD_transp_1_N"/>
    <property type="match status" value="1"/>
</dbReference>
<keyword evidence="5 7" id="KW-1133">Transmembrane helix</keyword>
<feature type="transmembrane region" description="Helical" evidence="7">
    <location>
        <begin position="198"/>
        <end position="218"/>
    </location>
</feature>
<evidence type="ECO:0000256" key="5">
    <source>
        <dbReference type="ARBA" id="ARBA00022989"/>
    </source>
</evidence>
<feature type="transmembrane region" description="Helical" evidence="7">
    <location>
        <begin position="264"/>
        <end position="282"/>
    </location>
</feature>
<dbReference type="Gene3D" id="1.10.3720.10">
    <property type="entry name" value="MetI-like"/>
    <property type="match status" value="1"/>
</dbReference>
<feature type="transmembrane region" description="Helical" evidence="7">
    <location>
        <begin position="101"/>
        <end position="122"/>
    </location>
</feature>
<evidence type="ECO:0000313" key="9">
    <source>
        <dbReference type="EMBL" id="MFD2239322.1"/>
    </source>
</evidence>
<keyword evidence="4 7" id="KW-0812">Transmembrane</keyword>
<feature type="transmembrane region" description="Helical" evidence="7">
    <location>
        <begin position="9"/>
        <end position="30"/>
    </location>
</feature>
<feature type="transmembrane region" description="Helical" evidence="7">
    <location>
        <begin position="134"/>
        <end position="155"/>
    </location>
</feature>
<dbReference type="CDD" id="cd06261">
    <property type="entry name" value="TM_PBP2"/>
    <property type="match status" value="1"/>
</dbReference>
<gene>
    <name evidence="9" type="ORF">ACFSKQ_17885</name>
</gene>
<name>A0ABW5CR69_9HYPH</name>
<evidence type="ECO:0000256" key="3">
    <source>
        <dbReference type="ARBA" id="ARBA00022475"/>
    </source>
</evidence>